<proteinExistence type="predicted"/>
<accession>A0A382KN64</accession>
<dbReference type="EMBL" id="UINC01080938">
    <property type="protein sequence ID" value="SVC24347.1"/>
    <property type="molecule type" value="Genomic_DNA"/>
</dbReference>
<organism evidence="1">
    <name type="scientific">marine metagenome</name>
    <dbReference type="NCBI Taxonomy" id="408172"/>
    <lineage>
        <taxon>unclassified sequences</taxon>
        <taxon>metagenomes</taxon>
        <taxon>ecological metagenomes</taxon>
    </lineage>
</organism>
<reference evidence="1" key="1">
    <citation type="submission" date="2018-05" db="EMBL/GenBank/DDBJ databases">
        <authorList>
            <person name="Lanie J.A."/>
            <person name="Ng W.-L."/>
            <person name="Kazmierczak K.M."/>
            <person name="Andrzejewski T.M."/>
            <person name="Davidsen T.M."/>
            <person name="Wayne K.J."/>
            <person name="Tettelin H."/>
            <person name="Glass J.I."/>
            <person name="Rusch D."/>
            <person name="Podicherti R."/>
            <person name="Tsui H.-C.T."/>
            <person name="Winkler M.E."/>
        </authorList>
    </citation>
    <scope>NUCLEOTIDE SEQUENCE</scope>
</reference>
<sequence>PSVAVPTAKRSVAMNNLFIWRAEIIG</sequence>
<evidence type="ECO:0000313" key="1">
    <source>
        <dbReference type="EMBL" id="SVC24347.1"/>
    </source>
</evidence>
<dbReference type="AlphaFoldDB" id="A0A382KN64"/>
<protein>
    <submittedName>
        <fullName evidence="1">Uncharacterized protein</fullName>
    </submittedName>
</protein>
<gene>
    <name evidence="1" type="ORF">METZ01_LOCUS277201</name>
</gene>
<name>A0A382KN64_9ZZZZ</name>
<feature type="non-terminal residue" evidence="1">
    <location>
        <position position="26"/>
    </location>
</feature>
<feature type="non-terminal residue" evidence="1">
    <location>
        <position position="1"/>
    </location>
</feature>